<keyword evidence="7" id="KW-1185">Reference proteome</keyword>
<dbReference type="SMART" id="SM01230">
    <property type="entry name" value="Gln-synt_C"/>
    <property type="match status" value="1"/>
</dbReference>
<dbReference type="EMBL" id="JAVREJ010000003">
    <property type="protein sequence ID" value="MDT0349143.1"/>
    <property type="molecule type" value="Genomic_DNA"/>
</dbReference>
<dbReference type="Pfam" id="PF00120">
    <property type="entry name" value="Gln-synt_C"/>
    <property type="match status" value="1"/>
</dbReference>
<keyword evidence="2 6" id="KW-0436">Ligase</keyword>
<evidence type="ECO:0000256" key="4">
    <source>
        <dbReference type="RuleBase" id="RU000384"/>
    </source>
</evidence>
<evidence type="ECO:0000313" key="6">
    <source>
        <dbReference type="EMBL" id="MDT0349143.1"/>
    </source>
</evidence>
<dbReference type="GO" id="GO:0016874">
    <property type="term" value="F:ligase activity"/>
    <property type="evidence" value="ECO:0007669"/>
    <property type="project" value="UniProtKB-KW"/>
</dbReference>
<dbReference type="Gene3D" id="3.10.20.70">
    <property type="entry name" value="Glutamine synthetase, N-terminal domain"/>
    <property type="match status" value="1"/>
</dbReference>
<dbReference type="PANTHER" id="PTHR43785:SF12">
    <property type="entry name" value="TYPE-1 GLUTAMINE SYNTHETASE 2"/>
    <property type="match status" value="1"/>
</dbReference>
<comment type="similarity">
    <text evidence="1 3 4">Belongs to the glutamine synthetase family.</text>
</comment>
<name>A0ABU2N5D3_9PSEU</name>
<dbReference type="PROSITE" id="PS51987">
    <property type="entry name" value="GS_CATALYTIC"/>
    <property type="match status" value="1"/>
</dbReference>
<accession>A0ABU2N5D3</accession>
<organism evidence="6 7">
    <name type="scientific">Pseudonocardia charpentierae</name>
    <dbReference type="NCBI Taxonomy" id="3075545"/>
    <lineage>
        <taxon>Bacteria</taxon>
        <taxon>Bacillati</taxon>
        <taxon>Actinomycetota</taxon>
        <taxon>Actinomycetes</taxon>
        <taxon>Pseudonocardiales</taxon>
        <taxon>Pseudonocardiaceae</taxon>
        <taxon>Pseudonocardia</taxon>
    </lineage>
</organism>
<dbReference type="EC" id="6.3.1.-" evidence="6"/>
<reference evidence="7" key="1">
    <citation type="submission" date="2023-07" db="EMBL/GenBank/DDBJ databases">
        <title>30 novel species of actinomycetes from the DSMZ collection.</title>
        <authorList>
            <person name="Nouioui I."/>
        </authorList>
    </citation>
    <scope>NUCLEOTIDE SEQUENCE [LARGE SCALE GENOMIC DNA]</scope>
    <source>
        <strain evidence="7">DSM 45834</strain>
    </source>
</reference>
<dbReference type="PANTHER" id="PTHR43785">
    <property type="entry name" value="GAMMA-GLUTAMYLPUTRESCINE SYNTHETASE"/>
    <property type="match status" value="1"/>
</dbReference>
<evidence type="ECO:0000259" key="5">
    <source>
        <dbReference type="PROSITE" id="PS51987"/>
    </source>
</evidence>
<protein>
    <submittedName>
        <fullName evidence="6">Glutamine synthetase family protein</fullName>
        <ecNumber evidence="6">6.3.1.-</ecNumber>
    </submittedName>
</protein>
<dbReference type="Proteomes" id="UP001183202">
    <property type="component" value="Unassembled WGS sequence"/>
</dbReference>
<comment type="caution">
    <text evidence="6">The sequence shown here is derived from an EMBL/GenBank/DDBJ whole genome shotgun (WGS) entry which is preliminary data.</text>
</comment>
<evidence type="ECO:0000256" key="1">
    <source>
        <dbReference type="ARBA" id="ARBA00009897"/>
    </source>
</evidence>
<evidence type="ECO:0000313" key="7">
    <source>
        <dbReference type="Proteomes" id="UP001183202"/>
    </source>
</evidence>
<sequence>MTQVEPGVSGADVRPTGAVAGSVDLAAAGAVLADRGVRIVLGTAVDMSGVTRAKGVPIDRLEAFVDNGMGASPSWNVFCVDFGIAFTPDLGVTGDLRLRIDPTRLTVVDAGVAWAPASITQQDGGVFTGCARTRLAHVVDRARVAGLRPLTGAELEFVLVQPDGSARSRGAWQGYGVRTALDVAPFLTDVQARFADAGLPLEQVHAEYGADQFEVSIAPADPLLTADRTVLARILVGRAAARHGLGVSFSPQPFPGGAGNGAHLHLSLADAAGPVFSGGTGPHRMTPKGAAAVAGIVAGLPDLQGVLAGSVLSPLRLKPGNWAGAFACWGLENREAAVRFIGATAGNPHGANVELKAIDGSANPYLAGAALVGLALDGIDRDLPLPPEVPVDPVTLPEADRERLALAGSQTEALDALDASSLARHILGDAIVDGTLAVRRYEHATYGDADPEAAAAAYRLVFSC</sequence>
<dbReference type="InterPro" id="IPR014746">
    <property type="entry name" value="Gln_synth/guanido_kin_cat_dom"/>
</dbReference>
<feature type="domain" description="GS catalytic" evidence="5">
    <location>
        <begin position="131"/>
        <end position="464"/>
    </location>
</feature>
<gene>
    <name evidence="6" type="ORF">RM445_06350</name>
</gene>
<dbReference type="SUPFAM" id="SSF55931">
    <property type="entry name" value="Glutamine synthetase/guanido kinase"/>
    <property type="match status" value="1"/>
</dbReference>
<evidence type="ECO:0000256" key="3">
    <source>
        <dbReference type="PROSITE-ProRule" id="PRU01331"/>
    </source>
</evidence>
<dbReference type="RefSeq" id="WP_311555123.1">
    <property type="nucleotide sequence ID" value="NZ_JAVREJ010000003.1"/>
</dbReference>
<dbReference type="InterPro" id="IPR008146">
    <property type="entry name" value="Gln_synth_cat_dom"/>
</dbReference>
<dbReference type="InterPro" id="IPR036651">
    <property type="entry name" value="Gln_synt_N_sf"/>
</dbReference>
<evidence type="ECO:0000256" key="2">
    <source>
        <dbReference type="ARBA" id="ARBA00022598"/>
    </source>
</evidence>
<dbReference type="Gene3D" id="3.30.590.10">
    <property type="entry name" value="Glutamine synthetase/guanido kinase, catalytic domain"/>
    <property type="match status" value="1"/>
</dbReference>
<proteinExistence type="inferred from homology"/>